<dbReference type="OrthoDB" id="999645at2759"/>
<dbReference type="AlphaFoldDB" id="A0A7J9MDM6"/>
<dbReference type="Proteomes" id="UP000593576">
    <property type="component" value="Unassembled WGS sequence"/>
</dbReference>
<proteinExistence type="predicted"/>
<sequence>MSLVRYDKWERFRVTLKENVVIPLVHEFYATLKDKEARRPHGVQWKLLMVREETNMHRGIDPLKYEAMCEWPEDWDFFSLPSDGTLQKRRGSTRGERAIHVPNERMFQRHLKGKEHRHLEKNGARIEEQEAEVGKESTEEREEDEETNYFEE</sequence>
<feature type="compositionally biased region" description="Basic and acidic residues" evidence="1">
    <location>
        <begin position="117"/>
        <end position="138"/>
    </location>
</feature>
<evidence type="ECO:0000313" key="2">
    <source>
        <dbReference type="EMBL" id="MBA0869034.1"/>
    </source>
</evidence>
<name>A0A7J9MDM6_GOSSC</name>
<evidence type="ECO:0000313" key="3">
    <source>
        <dbReference type="Proteomes" id="UP000593576"/>
    </source>
</evidence>
<protein>
    <submittedName>
        <fullName evidence="2">Uncharacterized protein</fullName>
    </submittedName>
</protein>
<accession>A0A7J9MDM6</accession>
<evidence type="ECO:0000256" key="1">
    <source>
        <dbReference type="SAM" id="MobiDB-lite"/>
    </source>
</evidence>
<comment type="caution">
    <text evidence="2">The sequence shown here is derived from an EMBL/GenBank/DDBJ whole genome shotgun (WGS) entry which is preliminary data.</text>
</comment>
<reference evidence="2 3" key="1">
    <citation type="journal article" date="2019" name="Genome Biol. Evol.">
        <title>Insights into the evolution of the New World diploid cottons (Gossypium, subgenus Houzingenia) based on genome sequencing.</title>
        <authorList>
            <person name="Grover C.E."/>
            <person name="Arick M.A. 2nd"/>
            <person name="Thrash A."/>
            <person name="Conover J.L."/>
            <person name="Sanders W.S."/>
            <person name="Peterson D.G."/>
            <person name="Frelichowski J.E."/>
            <person name="Scheffler J.A."/>
            <person name="Scheffler B.E."/>
            <person name="Wendel J.F."/>
        </authorList>
    </citation>
    <scope>NUCLEOTIDE SEQUENCE [LARGE SCALE GENOMIC DNA]</scope>
    <source>
        <strain evidence="2">1</strain>
        <tissue evidence="2">Leaf</tissue>
    </source>
</reference>
<organism evidence="2 3">
    <name type="scientific">Gossypium schwendimanii</name>
    <name type="common">Cotton</name>
    <dbReference type="NCBI Taxonomy" id="34291"/>
    <lineage>
        <taxon>Eukaryota</taxon>
        <taxon>Viridiplantae</taxon>
        <taxon>Streptophyta</taxon>
        <taxon>Embryophyta</taxon>
        <taxon>Tracheophyta</taxon>
        <taxon>Spermatophyta</taxon>
        <taxon>Magnoliopsida</taxon>
        <taxon>eudicotyledons</taxon>
        <taxon>Gunneridae</taxon>
        <taxon>Pentapetalae</taxon>
        <taxon>rosids</taxon>
        <taxon>malvids</taxon>
        <taxon>Malvales</taxon>
        <taxon>Malvaceae</taxon>
        <taxon>Malvoideae</taxon>
        <taxon>Gossypium</taxon>
    </lineage>
</organism>
<gene>
    <name evidence="2" type="ORF">Goshw_022364</name>
</gene>
<dbReference type="EMBL" id="JABFAF010000010">
    <property type="protein sequence ID" value="MBA0869034.1"/>
    <property type="molecule type" value="Genomic_DNA"/>
</dbReference>
<keyword evidence="3" id="KW-1185">Reference proteome</keyword>
<feature type="region of interest" description="Disordered" evidence="1">
    <location>
        <begin position="111"/>
        <end position="152"/>
    </location>
</feature>
<feature type="compositionally biased region" description="Acidic residues" evidence="1">
    <location>
        <begin position="139"/>
        <end position="152"/>
    </location>
</feature>